<evidence type="ECO:0000256" key="8">
    <source>
        <dbReference type="ARBA" id="ARBA00023004"/>
    </source>
</evidence>
<keyword evidence="6" id="KW-0479">Metal-binding</keyword>
<evidence type="ECO:0000256" key="7">
    <source>
        <dbReference type="ARBA" id="ARBA00023002"/>
    </source>
</evidence>
<dbReference type="GO" id="GO:0046872">
    <property type="term" value="F:metal ion binding"/>
    <property type="evidence" value="ECO:0007669"/>
    <property type="project" value="UniProtKB-KW"/>
</dbReference>
<evidence type="ECO:0000256" key="4">
    <source>
        <dbReference type="ARBA" id="ARBA00012358"/>
    </source>
</evidence>
<name>E1R560_SEDSS</name>
<evidence type="ECO:0000313" key="14">
    <source>
        <dbReference type="EMBL" id="ADK80595.1"/>
    </source>
</evidence>
<protein>
    <recommendedName>
        <fullName evidence="4">ferredoxin:thioredoxin reductase</fullName>
        <ecNumber evidence="4">1.8.7.2</ecNumber>
    </recommendedName>
    <alternativeName>
        <fullName evidence="12">Ferredoxin-thioredoxin reductase subunit B</fullName>
    </alternativeName>
</protein>
<dbReference type="OrthoDB" id="9782739at2"/>
<dbReference type="Proteomes" id="UP000002318">
    <property type="component" value="Chromosome"/>
</dbReference>
<comment type="similarity">
    <text evidence="3">Belongs to the ferredoxin thioredoxin reductase beta subunit family.</text>
</comment>
<sequence>MNKERVLRFIDNAAAHNGWKVVADKQLLSDLADGLLANYERFGYMQCPCRDSWGEREKDRDIICPCNYAAADITEFGHCYCALFQSQKFFDSGEEPIGIPERRPDDKFPY</sequence>
<dbReference type="Pfam" id="PF02943">
    <property type="entry name" value="FeThRed_B"/>
    <property type="match status" value="1"/>
</dbReference>
<comment type="cofactor">
    <cofactor evidence="1">
        <name>[4Fe-4S] cluster</name>
        <dbReference type="ChEBI" id="CHEBI:49883"/>
    </cofactor>
</comment>
<dbReference type="SUPFAM" id="SSF57662">
    <property type="entry name" value="Ferredoxin thioredoxin reductase (FTR), catalytic beta chain"/>
    <property type="match status" value="1"/>
</dbReference>
<dbReference type="GO" id="GO:0016730">
    <property type="term" value="F:oxidoreductase activity, acting on iron-sulfur proteins as donors"/>
    <property type="evidence" value="ECO:0007669"/>
    <property type="project" value="InterPro"/>
</dbReference>
<evidence type="ECO:0000256" key="12">
    <source>
        <dbReference type="ARBA" id="ARBA00030295"/>
    </source>
</evidence>
<gene>
    <name evidence="14" type="ordered locus">Spirs_1468</name>
</gene>
<dbReference type="KEGG" id="ssm:Spirs_1468"/>
<evidence type="ECO:0000256" key="6">
    <source>
        <dbReference type="ARBA" id="ARBA00022723"/>
    </source>
</evidence>
<dbReference type="PANTHER" id="PTHR35113:SF1">
    <property type="entry name" value="FERREDOXIN-THIOREDOXIN REDUCTASE CATALYTIC CHAIN, CHLOROPLASTIC"/>
    <property type="match status" value="1"/>
</dbReference>
<keyword evidence="7" id="KW-0560">Oxidoreductase</keyword>
<dbReference type="EC" id="1.8.7.2" evidence="4"/>
<keyword evidence="5" id="KW-0004">4Fe-4S</keyword>
<evidence type="ECO:0000256" key="3">
    <source>
        <dbReference type="ARBA" id="ARBA00007941"/>
    </source>
</evidence>
<evidence type="ECO:0000256" key="9">
    <source>
        <dbReference type="ARBA" id="ARBA00023014"/>
    </source>
</evidence>
<evidence type="ECO:0000256" key="5">
    <source>
        <dbReference type="ARBA" id="ARBA00022485"/>
    </source>
</evidence>
<comment type="catalytic activity">
    <reaction evidence="13">
        <text>[thioredoxin]-disulfide + 2 reduced [2Fe-2S]-[ferredoxin] + 2 H(+) = [thioredoxin]-dithiol + 2 oxidized [2Fe-2S]-[ferredoxin]</text>
        <dbReference type="Rhea" id="RHEA:42336"/>
        <dbReference type="Rhea" id="RHEA-COMP:10000"/>
        <dbReference type="Rhea" id="RHEA-COMP:10001"/>
        <dbReference type="Rhea" id="RHEA-COMP:10698"/>
        <dbReference type="Rhea" id="RHEA-COMP:10700"/>
        <dbReference type="ChEBI" id="CHEBI:15378"/>
        <dbReference type="ChEBI" id="CHEBI:29950"/>
        <dbReference type="ChEBI" id="CHEBI:33737"/>
        <dbReference type="ChEBI" id="CHEBI:33738"/>
        <dbReference type="ChEBI" id="CHEBI:50058"/>
        <dbReference type="EC" id="1.8.7.2"/>
    </reaction>
</comment>
<dbReference type="PANTHER" id="PTHR35113">
    <property type="entry name" value="FERREDOXIN-THIOREDOXIN REDUCTASE CATALYTIC CHAIN, CHLOROPLASTIC"/>
    <property type="match status" value="1"/>
</dbReference>
<dbReference type="AlphaFoldDB" id="E1R560"/>
<dbReference type="InterPro" id="IPR004209">
    <property type="entry name" value="FTR_bsu"/>
</dbReference>
<dbReference type="RefSeq" id="WP_013254059.1">
    <property type="nucleotide sequence ID" value="NC_014364.1"/>
</dbReference>
<evidence type="ECO:0000256" key="13">
    <source>
        <dbReference type="ARBA" id="ARBA00048150"/>
    </source>
</evidence>
<evidence type="ECO:0000256" key="1">
    <source>
        <dbReference type="ARBA" id="ARBA00001966"/>
    </source>
</evidence>
<accession>E1R560</accession>
<dbReference type="HOGENOM" id="CLU_169701_0_0_12"/>
<evidence type="ECO:0000256" key="2">
    <source>
        <dbReference type="ARBA" id="ARBA00003945"/>
    </source>
</evidence>
<keyword evidence="15" id="KW-1185">Reference proteome</keyword>
<organism evidence="14 15">
    <name type="scientific">Sediminispirochaeta smaragdinae (strain DSM 11293 / JCM 15392 / SEBR 4228)</name>
    <name type="common">Spirochaeta smaragdinae</name>
    <dbReference type="NCBI Taxonomy" id="573413"/>
    <lineage>
        <taxon>Bacteria</taxon>
        <taxon>Pseudomonadati</taxon>
        <taxon>Spirochaetota</taxon>
        <taxon>Spirochaetia</taxon>
        <taxon>Spirochaetales</taxon>
        <taxon>Spirochaetaceae</taxon>
        <taxon>Sediminispirochaeta</taxon>
    </lineage>
</organism>
<proteinExistence type="inferred from homology"/>
<dbReference type="GO" id="GO:0051539">
    <property type="term" value="F:4 iron, 4 sulfur cluster binding"/>
    <property type="evidence" value="ECO:0007669"/>
    <property type="project" value="UniProtKB-KW"/>
</dbReference>
<dbReference type="eggNOG" id="COG4802">
    <property type="taxonomic scope" value="Bacteria"/>
</dbReference>
<dbReference type="InterPro" id="IPR036644">
    <property type="entry name" value="FTR_bsu_sf"/>
</dbReference>
<dbReference type="STRING" id="573413.Spirs_1468"/>
<keyword evidence="8" id="KW-0408">Iron</keyword>
<evidence type="ECO:0000313" key="15">
    <source>
        <dbReference type="Proteomes" id="UP000002318"/>
    </source>
</evidence>
<reference evidence="14 15" key="1">
    <citation type="journal article" date="2010" name="Stand. Genomic Sci.">
        <title>Complete genome sequence of Spirochaeta smaragdinae type strain (SEBR 4228).</title>
        <authorList>
            <person name="Mavromatis K."/>
            <person name="Yasawong M."/>
            <person name="Chertkov O."/>
            <person name="Lapidus A."/>
            <person name="Lucas S."/>
            <person name="Nolan M."/>
            <person name="Del Rio T.G."/>
            <person name="Tice H."/>
            <person name="Cheng J.F."/>
            <person name="Pitluck S."/>
            <person name="Liolios K."/>
            <person name="Ivanova N."/>
            <person name="Tapia R."/>
            <person name="Han C."/>
            <person name="Bruce D."/>
            <person name="Goodwin L."/>
            <person name="Pati A."/>
            <person name="Chen A."/>
            <person name="Palaniappan K."/>
            <person name="Land M."/>
            <person name="Hauser L."/>
            <person name="Chang Y.J."/>
            <person name="Jeffries C.D."/>
            <person name="Detter J.C."/>
            <person name="Rohde M."/>
            <person name="Brambilla E."/>
            <person name="Spring S."/>
            <person name="Goker M."/>
            <person name="Sikorski J."/>
            <person name="Woyke T."/>
            <person name="Bristow J."/>
            <person name="Eisen J.A."/>
            <person name="Markowitz V."/>
            <person name="Hugenholtz P."/>
            <person name="Klenk H.P."/>
            <person name="Kyrpides N.C."/>
        </authorList>
    </citation>
    <scope>NUCLEOTIDE SEQUENCE [LARGE SCALE GENOMIC DNA]</scope>
    <source>
        <strain evidence="15">DSM 11293 / JCM 15392 / SEBR 4228</strain>
    </source>
</reference>
<evidence type="ECO:0000256" key="11">
    <source>
        <dbReference type="ARBA" id="ARBA00026011"/>
    </source>
</evidence>
<dbReference type="EMBL" id="CP002116">
    <property type="protein sequence ID" value="ADK80595.1"/>
    <property type="molecule type" value="Genomic_DNA"/>
</dbReference>
<evidence type="ECO:0000256" key="10">
    <source>
        <dbReference type="ARBA" id="ARBA00023157"/>
    </source>
</evidence>
<keyword evidence="10" id="KW-1015">Disulfide bond</keyword>
<comment type="function">
    <text evidence="2">Catalytic subunit of the ferredoxin-thioredoxin reductase (FTR), which catalyzes the two-electron reduction of thioredoxins by the electrons provided by reduced ferredoxin.</text>
</comment>
<keyword evidence="9" id="KW-0411">Iron-sulfur</keyword>
<comment type="subunit">
    <text evidence="11">Heterodimer of subunit A (variable subunit) and subunit B (catalytic subunit). Heterodimeric FTR forms a complex with ferredoxin and thioredoxin.</text>
</comment>
<dbReference type="Gene3D" id="3.90.460.10">
    <property type="entry name" value="Ferredoxin thioredoxin reductase catalytic beta subunit"/>
    <property type="match status" value="1"/>
</dbReference>